<dbReference type="EMBL" id="CP004025">
    <property type="protein sequence ID" value="AGC46277.1"/>
    <property type="molecule type" value="Genomic_DNA"/>
</dbReference>
<sequence length="98" mass="10470">MTRSASAGLSLAESCDCCPVWRREVITAHPVIRADDDPTATSRLMLPDLAMASAMREYWGRELDQELDLGGLGGQGFLIPEGTGLDPEAPTPLRGEGV</sequence>
<gene>
    <name evidence="2" type="ordered locus">MYSTI_04989</name>
</gene>
<name>L7UF99_MYXSD</name>
<feature type="region of interest" description="Disordered" evidence="1">
    <location>
        <begin position="78"/>
        <end position="98"/>
    </location>
</feature>
<evidence type="ECO:0000313" key="2">
    <source>
        <dbReference type="EMBL" id="AGC46277.1"/>
    </source>
</evidence>
<keyword evidence="3" id="KW-1185">Reference proteome</keyword>
<protein>
    <submittedName>
        <fullName evidence="2">Uncharacterized protein</fullName>
    </submittedName>
</protein>
<evidence type="ECO:0000256" key="1">
    <source>
        <dbReference type="SAM" id="MobiDB-lite"/>
    </source>
</evidence>
<dbReference type="HOGENOM" id="CLU_2330802_0_0_7"/>
<accession>L7UF99</accession>
<proteinExistence type="predicted"/>
<reference evidence="2 3" key="1">
    <citation type="journal article" date="2013" name="Genome Announc.">
        <title>Complete genome sequence of Myxococcus stipitatus strain DSM 14675, a fruiting myxobacterium.</title>
        <authorList>
            <person name="Huntley S."/>
            <person name="Kneip S."/>
            <person name="Treuner-Lange A."/>
            <person name="Sogaard-Andersen L."/>
        </authorList>
    </citation>
    <scope>NUCLEOTIDE SEQUENCE [LARGE SCALE GENOMIC DNA]</scope>
    <source>
        <strain evidence="3">DSM 14675 / JCM 12634 / Mx s8</strain>
    </source>
</reference>
<dbReference type="KEGG" id="msd:MYSTI_04989"/>
<evidence type="ECO:0000313" key="3">
    <source>
        <dbReference type="Proteomes" id="UP000011131"/>
    </source>
</evidence>
<organism evidence="2 3">
    <name type="scientific">Myxococcus stipitatus (strain DSM 14675 / JCM 12634 / Mx s8)</name>
    <dbReference type="NCBI Taxonomy" id="1278073"/>
    <lineage>
        <taxon>Bacteria</taxon>
        <taxon>Pseudomonadati</taxon>
        <taxon>Myxococcota</taxon>
        <taxon>Myxococcia</taxon>
        <taxon>Myxococcales</taxon>
        <taxon>Cystobacterineae</taxon>
        <taxon>Myxococcaceae</taxon>
        <taxon>Myxococcus</taxon>
    </lineage>
</organism>
<dbReference type="AlphaFoldDB" id="L7UF99"/>
<dbReference type="Proteomes" id="UP000011131">
    <property type="component" value="Chromosome"/>
</dbReference>